<evidence type="ECO:0000313" key="1">
    <source>
        <dbReference type="EMBL" id="SVA59227.1"/>
    </source>
</evidence>
<protein>
    <submittedName>
        <fullName evidence="1">Uncharacterized protein</fullName>
    </submittedName>
</protein>
<dbReference type="AlphaFoldDB" id="A0A381X4U6"/>
<sequence>MGKMLRSNLFSYKNHSFALNLADYHEPSRTSS</sequence>
<dbReference type="EMBL" id="UINC01013759">
    <property type="protein sequence ID" value="SVA59227.1"/>
    <property type="molecule type" value="Genomic_DNA"/>
</dbReference>
<organism evidence="1">
    <name type="scientific">marine metagenome</name>
    <dbReference type="NCBI Taxonomy" id="408172"/>
    <lineage>
        <taxon>unclassified sequences</taxon>
        <taxon>metagenomes</taxon>
        <taxon>ecological metagenomes</taxon>
    </lineage>
</organism>
<accession>A0A381X4U6</accession>
<reference evidence="1" key="1">
    <citation type="submission" date="2018-05" db="EMBL/GenBank/DDBJ databases">
        <authorList>
            <person name="Lanie J.A."/>
            <person name="Ng W.-L."/>
            <person name="Kazmierczak K.M."/>
            <person name="Andrzejewski T.M."/>
            <person name="Davidsen T.M."/>
            <person name="Wayne K.J."/>
            <person name="Tettelin H."/>
            <person name="Glass J.I."/>
            <person name="Rusch D."/>
            <person name="Podicherti R."/>
            <person name="Tsui H.-C.T."/>
            <person name="Winkler M.E."/>
        </authorList>
    </citation>
    <scope>NUCLEOTIDE SEQUENCE</scope>
</reference>
<gene>
    <name evidence="1" type="ORF">METZ01_LOCUS112081</name>
</gene>
<name>A0A381X4U6_9ZZZZ</name>
<proteinExistence type="predicted"/>